<keyword evidence="1" id="KW-0472">Membrane</keyword>
<feature type="transmembrane region" description="Helical" evidence="1">
    <location>
        <begin position="56"/>
        <end position="74"/>
    </location>
</feature>
<sequence>MIATIINALAVVVGSLVGLFLRKGIKEQYQKIIFAASGITSLVIGIQMALSTKHLLAFALALILGGLAGTALDIEGSIMKFGGRLKNRFDRSAEGSSFALGFLNASVLFCSGAMAIVGSFKAGTEGDYSIIFTKSILDGFMSVIFAGALGKGVIFSALSVLLYQGALTILSVWIKPFVTEIMLSELTAIGGALVIMIGLGLLDLKKIKTADFIPALLVMVLLVLALPFAPFL</sequence>
<keyword evidence="1" id="KW-1133">Transmembrane helix</keyword>
<evidence type="ECO:0000256" key="1">
    <source>
        <dbReference type="SAM" id="Phobius"/>
    </source>
</evidence>
<dbReference type="InterPro" id="IPR007563">
    <property type="entry name" value="DUF554"/>
</dbReference>
<dbReference type="PANTHER" id="PTHR36111:SF2">
    <property type="entry name" value="INNER MEMBRANE PROTEIN"/>
    <property type="match status" value="1"/>
</dbReference>
<keyword evidence="1" id="KW-0812">Transmembrane</keyword>
<feature type="transmembrane region" description="Helical" evidence="1">
    <location>
        <begin position="6"/>
        <end position="25"/>
    </location>
</feature>
<dbReference type="PANTHER" id="PTHR36111">
    <property type="entry name" value="INNER MEMBRANE PROTEIN-RELATED"/>
    <property type="match status" value="1"/>
</dbReference>
<feature type="transmembrane region" description="Helical" evidence="1">
    <location>
        <begin position="186"/>
        <end position="204"/>
    </location>
</feature>
<dbReference type="Pfam" id="PF04474">
    <property type="entry name" value="DUF554"/>
    <property type="match status" value="1"/>
</dbReference>
<protein>
    <submittedName>
        <fullName evidence="2">Putative membrane protein YdfK</fullName>
    </submittedName>
</protein>
<feature type="transmembrane region" description="Helical" evidence="1">
    <location>
        <begin position="32"/>
        <end position="50"/>
    </location>
</feature>
<name>A0A644TC40_9ZZZZ</name>
<evidence type="ECO:0000313" key="2">
    <source>
        <dbReference type="EMBL" id="MPL64424.1"/>
    </source>
</evidence>
<accession>A0A644TC40</accession>
<dbReference type="AlphaFoldDB" id="A0A644TC40"/>
<comment type="caution">
    <text evidence="2">The sequence shown here is derived from an EMBL/GenBank/DDBJ whole genome shotgun (WGS) entry which is preliminary data.</text>
</comment>
<gene>
    <name evidence="2" type="primary">ydfK_3</name>
    <name evidence="2" type="ORF">SDC9_10077</name>
</gene>
<proteinExistence type="predicted"/>
<feature type="transmembrane region" description="Helical" evidence="1">
    <location>
        <begin position="95"/>
        <end position="116"/>
    </location>
</feature>
<feature type="transmembrane region" description="Helical" evidence="1">
    <location>
        <begin position="211"/>
        <end position="229"/>
    </location>
</feature>
<dbReference type="EMBL" id="VSSQ01000025">
    <property type="protein sequence ID" value="MPL64424.1"/>
    <property type="molecule type" value="Genomic_DNA"/>
</dbReference>
<reference evidence="2" key="1">
    <citation type="submission" date="2019-08" db="EMBL/GenBank/DDBJ databases">
        <authorList>
            <person name="Kucharzyk K."/>
            <person name="Murdoch R.W."/>
            <person name="Higgins S."/>
            <person name="Loffler F."/>
        </authorList>
    </citation>
    <scope>NUCLEOTIDE SEQUENCE</scope>
</reference>
<organism evidence="2">
    <name type="scientific">bioreactor metagenome</name>
    <dbReference type="NCBI Taxonomy" id="1076179"/>
    <lineage>
        <taxon>unclassified sequences</taxon>
        <taxon>metagenomes</taxon>
        <taxon>ecological metagenomes</taxon>
    </lineage>
</organism>